<dbReference type="InterPro" id="IPR013249">
    <property type="entry name" value="RNA_pol_sigma70_r4_t2"/>
</dbReference>
<evidence type="ECO:0000259" key="4">
    <source>
        <dbReference type="Pfam" id="PF08281"/>
    </source>
</evidence>
<dbReference type="InterPro" id="IPR052704">
    <property type="entry name" value="ECF_Sigma-70_Domain"/>
</dbReference>
<dbReference type="SUPFAM" id="SSF88946">
    <property type="entry name" value="Sigma2 domain of RNA polymerase sigma factors"/>
    <property type="match status" value="1"/>
</dbReference>
<sequence length="301" mass="32780">MTRTEQFEAQRPMLTALCYRMLGERALAEDAVQDTWLKWSTADHSTIRTPAAWLRTAATRVAIDSLRRAKARRETYVGPWLPEPLIVDETTAEDSFALAQDCELALLWIMDTLPASERAAFVLREAFDASYADIADTLGKSEAACRQLVSRAHRRIAQSAPDLTQPPGKRAAQISGFLAAIASNDLDTAKAYLATDAISISDGGAKARAARRPLIGPEDIVLVSHAVTLKHAAGLAPVPVTANRHPALLMMEDGRAHTLFTAALDATGKICWMYTMRNPDKMPLRDSGGGHMRSTSSAQRT</sequence>
<evidence type="ECO:0000313" key="5">
    <source>
        <dbReference type="EMBL" id="APX11855.1"/>
    </source>
</evidence>
<feature type="domain" description="RNA polymerase sigma-70 region 2" evidence="3">
    <location>
        <begin position="7"/>
        <end position="70"/>
    </location>
</feature>
<evidence type="ECO:0008006" key="7">
    <source>
        <dbReference type="Google" id="ProtNLM"/>
    </source>
</evidence>
<dbReference type="GO" id="GO:0006352">
    <property type="term" value="P:DNA-templated transcription initiation"/>
    <property type="evidence" value="ECO:0007669"/>
    <property type="project" value="InterPro"/>
</dbReference>
<evidence type="ECO:0000256" key="2">
    <source>
        <dbReference type="SAM" id="MobiDB-lite"/>
    </source>
</evidence>
<dbReference type="Gene3D" id="1.10.10.10">
    <property type="entry name" value="Winged helix-like DNA-binding domain superfamily/Winged helix DNA-binding domain"/>
    <property type="match status" value="1"/>
</dbReference>
<dbReference type="KEGG" id="tom:BWR18_09300"/>
<dbReference type="GO" id="GO:0016987">
    <property type="term" value="F:sigma factor activity"/>
    <property type="evidence" value="ECO:0007669"/>
    <property type="project" value="InterPro"/>
</dbReference>
<dbReference type="Proteomes" id="UP000186336">
    <property type="component" value="Chromosome"/>
</dbReference>
<dbReference type="STRING" id="299262.BWR18_09300"/>
<accession>A0A1P8MUX0</accession>
<dbReference type="OrthoDB" id="9794372at2"/>
<dbReference type="PANTHER" id="PTHR30173">
    <property type="entry name" value="SIGMA 19 FACTOR"/>
    <property type="match status" value="1"/>
</dbReference>
<dbReference type="InterPro" id="IPR013324">
    <property type="entry name" value="RNA_pol_sigma_r3/r4-like"/>
</dbReference>
<dbReference type="Pfam" id="PF04542">
    <property type="entry name" value="Sigma70_r2"/>
    <property type="match status" value="1"/>
</dbReference>
<organism evidence="5 6">
    <name type="scientific">Tateyamaria omphalii</name>
    <dbReference type="NCBI Taxonomy" id="299262"/>
    <lineage>
        <taxon>Bacteria</taxon>
        <taxon>Pseudomonadati</taxon>
        <taxon>Pseudomonadota</taxon>
        <taxon>Alphaproteobacteria</taxon>
        <taxon>Rhodobacterales</taxon>
        <taxon>Roseobacteraceae</taxon>
        <taxon>Tateyamaria</taxon>
    </lineage>
</organism>
<dbReference type="InterPro" id="IPR013325">
    <property type="entry name" value="RNA_pol_sigma_r2"/>
</dbReference>
<dbReference type="InterPro" id="IPR036388">
    <property type="entry name" value="WH-like_DNA-bd_sf"/>
</dbReference>
<feature type="domain" description="RNA polymerase sigma factor 70 region 4 type 2" evidence="4">
    <location>
        <begin position="109"/>
        <end position="154"/>
    </location>
</feature>
<dbReference type="InterPro" id="IPR014284">
    <property type="entry name" value="RNA_pol_sigma-70_dom"/>
</dbReference>
<evidence type="ECO:0000259" key="3">
    <source>
        <dbReference type="Pfam" id="PF04542"/>
    </source>
</evidence>
<gene>
    <name evidence="5" type="ORF">BWR18_09300</name>
</gene>
<dbReference type="GO" id="GO:0003677">
    <property type="term" value="F:DNA binding"/>
    <property type="evidence" value="ECO:0007669"/>
    <property type="project" value="InterPro"/>
</dbReference>
<evidence type="ECO:0000256" key="1">
    <source>
        <dbReference type="ARBA" id="ARBA00011344"/>
    </source>
</evidence>
<dbReference type="NCBIfam" id="TIGR02937">
    <property type="entry name" value="sigma70-ECF"/>
    <property type="match status" value="1"/>
</dbReference>
<dbReference type="Gene3D" id="1.10.1740.10">
    <property type="match status" value="1"/>
</dbReference>
<evidence type="ECO:0000313" key="6">
    <source>
        <dbReference type="Proteomes" id="UP000186336"/>
    </source>
</evidence>
<dbReference type="SUPFAM" id="SSF54427">
    <property type="entry name" value="NTF2-like"/>
    <property type="match status" value="1"/>
</dbReference>
<dbReference type="Pfam" id="PF08281">
    <property type="entry name" value="Sigma70_r4_2"/>
    <property type="match status" value="1"/>
</dbReference>
<dbReference type="RefSeq" id="WP_076627715.1">
    <property type="nucleotide sequence ID" value="NZ_CP019312.1"/>
</dbReference>
<feature type="region of interest" description="Disordered" evidence="2">
    <location>
        <begin position="282"/>
        <end position="301"/>
    </location>
</feature>
<name>A0A1P8MUX0_9RHOB</name>
<comment type="subunit">
    <text evidence="1">Interacts transiently with the RNA polymerase catalytic core formed by RpoA, RpoB, RpoC and RpoZ (2 alpha, 1 beta, 1 beta' and 1 omega subunit) to form the RNA polymerase holoenzyme that can initiate transcription.</text>
</comment>
<dbReference type="PANTHER" id="PTHR30173:SF36">
    <property type="entry name" value="ECF RNA POLYMERASE SIGMA FACTOR SIGJ"/>
    <property type="match status" value="1"/>
</dbReference>
<dbReference type="SUPFAM" id="SSF88659">
    <property type="entry name" value="Sigma3 and sigma4 domains of RNA polymerase sigma factors"/>
    <property type="match status" value="1"/>
</dbReference>
<reference evidence="5 6" key="1">
    <citation type="submission" date="2017-01" db="EMBL/GenBank/DDBJ databases">
        <title>Complete genome of Tateyamaria omphalii DOK1-4 isolated from seawater in Dokdo.</title>
        <authorList>
            <person name="Kim J.H."/>
            <person name="Chi W.-J."/>
        </authorList>
    </citation>
    <scope>NUCLEOTIDE SEQUENCE [LARGE SCALE GENOMIC DNA]</scope>
    <source>
        <strain evidence="5 6">DOK1-4</strain>
    </source>
</reference>
<dbReference type="InterPro" id="IPR007627">
    <property type="entry name" value="RNA_pol_sigma70_r2"/>
</dbReference>
<dbReference type="InterPro" id="IPR032710">
    <property type="entry name" value="NTF2-like_dom_sf"/>
</dbReference>
<protein>
    <recommendedName>
        <fullName evidence="7">RNA polymerase subunit sigma</fullName>
    </recommendedName>
</protein>
<keyword evidence="6" id="KW-1185">Reference proteome</keyword>
<dbReference type="AlphaFoldDB" id="A0A1P8MUX0"/>
<proteinExistence type="predicted"/>
<dbReference type="EMBL" id="CP019312">
    <property type="protein sequence ID" value="APX11855.1"/>
    <property type="molecule type" value="Genomic_DNA"/>
</dbReference>